<name>A0ABD5QJA7_9EURY</name>
<evidence type="ECO:0000256" key="1">
    <source>
        <dbReference type="SAM" id="MobiDB-lite"/>
    </source>
</evidence>
<evidence type="ECO:0000313" key="2">
    <source>
        <dbReference type="EMBL" id="MFC4989109.1"/>
    </source>
</evidence>
<feature type="compositionally biased region" description="Basic and acidic residues" evidence="1">
    <location>
        <begin position="20"/>
        <end position="30"/>
    </location>
</feature>
<dbReference type="EMBL" id="JBHSJG010000040">
    <property type="protein sequence ID" value="MFC4989109.1"/>
    <property type="molecule type" value="Genomic_DNA"/>
</dbReference>
<comment type="caution">
    <text evidence="2">The sequence shown here is derived from an EMBL/GenBank/DDBJ whole genome shotgun (WGS) entry which is preliminary data.</text>
</comment>
<dbReference type="Proteomes" id="UP001595925">
    <property type="component" value="Unassembled WGS sequence"/>
</dbReference>
<gene>
    <name evidence="2" type="ORF">ACFPFO_15305</name>
</gene>
<proteinExistence type="predicted"/>
<feature type="compositionally biased region" description="Basic residues" evidence="1">
    <location>
        <begin position="1"/>
        <end position="10"/>
    </location>
</feature>
<protein>
    <submittedName>
        <fullName evidence="2">Uncharacterized protein</fullName>
    </submittedName>
</protein>
<dbReference type="RefSeq" id="WP_224829047.1">
    <property type="nucleotide sequence ID" value="NZ_JAIVEF010000014.1"/>
</dbReference>
<organism evidence="2 3">
    <name type="scientific">Saliphagus infecundisoli</name>
    <dbReference type="NCBI Taxonomy" id="1849069"/>
    <lineage>
        <taxon>Archaea</taxon>
        <taxon>Methanobacteriati</taxon>
        <taxon>Methanobacteriota</taxon>
        <taxon>Stenosarchaea group</taxon>
        <taxon>Halobacteria</taxon>
        <taxon>Halobacteriales</taxon>
        <taxon>Natrialbaceae</taxon>
        <taxon>Saliphagus</taxon>
    </lineage>
</organism>
<dbReference type="AlphaFoldDB" id="A0ABD5QJA7"/>
<accession>A0ABD5QJA7</accession>
<feature type="region of interest" description="Disordered" evidence="1">
    <location>
        <begin position="1"/>
        <end position="30"/>
    </location>
</feature>
<sequence length="401" mass="45206">MATRNRRRTRPRDTVPPIEDALKSHTDDYPPLVHRTDRLTLRNESQTPVVYVDDDPLMTLAPDAKTLQDDPLAIDLSDIRHQHYTVDAETLAESKTVVRDLIDQFDADTGRSFYYTIAGERAQIGGNGLDDYFEATENVRRIYTDLETQLDPPGERQRPGFPHGNQYMTVRCIGLTAVEGVWLRFTIRLTESPDEEVYSWTSVSVTTLEQHGPLVTQWLNDRLSHPALGSPSAVDRQHTEAQARLLLGPGPLVNVSEHRLIGYRGRESPVECISCANPYYRPRTAADERNEQYDRLDDAGVTREVIPQLLSIDRFPLRPKGGSHGVDEDYFIGSEVALTRFGTGKGWGGDHVTLLSGKTTPVLKEKYAKQHQETAESDRNSKLGRSLRGVRNVLDFRGDCR</sequence>
<keyword evidence="3" id="KW-1185">Reference proteome</keyword>
<evidence type="ECO:0000313" key="3">
    <source>
        <dbReference type="Proteomes" id="UP001595925"/>
    </source>
</evidence>
<reference evidence="2 3" key="1">
    <citation type="journal article" date="2019" name="Int. J. Syst. Evol. Microbiol.">
        <title>The Global Catalogue of Microorganisms (GCM) 10K type strain sequencing project: providing services to taxonomists for standard genome sequencing and annotation.</title>
        <authorList>
            <consortium name="The Broad Institute Genomics Platform"/>
            <consortium name="The Broad Institute Genome Sequencing Center for Infectious Disease"/>
            <person name="Wu L."/>
            <person name="Ma J."/>
        </authorList>
    </citation>
    <scope>NUCLEOTIDE SEQUENCE [LARGE SCALE GENOMIC DNA]</scope>
    <source>
        <strain evidence="2 3">CGMCC 1.15824</strain>
    </source>
</reference>